<sequence length="324" mass="36504">MEVYLDVIWALNFLFDSLLLYLTAIILKRDIRHWRLLAGGFIGSIIILLSITPLNAYSGHPISKCLFSILMILAAFGFKRFRYFLSGLLTFYLTTFLIGGSIIGVHYFINFDLELSTTVLLANVKGFGDPISWLFVIIGFPIAWHLSKRNTEGIEMIKIQYDSLVNVRVTINGMTYHFKGLVDSGNQLYDPITKMPVMFISIKKRLADFPEQLVKIAQDPEKIILGNEEISAEWEHRMRVIPYSVVGQEHQLIVAIKPDAIHIEKEEAFYQVEKGLISFSVQQLSADDAFQCIVHPKMLTGTRKAEASRSAPTSAGGPDSEVAL</sequence>
<feature type="transmembrane region" description="Helical" evidence="2">
    <location>
        <begin position="90"/>
        <end position="110"/>
    </location>
</feature>
<evidence type="ECO:0000313" key="3">
    <source>
        <dbReference type="EMBL" id="MFE8695267.1"/>
    </source>
</evidence>
<protein>
    <submittedName>
        <fullName evidence="3">Sigma-E processing peptidase SpoIIGA</fullName>
    </submittedName>
</protein>
<feature type="transmembrane region" description="Helical" evidence="2">
    <location>
        <begin position="34"/>
        <end position="55"/>
    </location>
</feature>
<organism evidence="3 4">
    <name type="scientific">Cytobacillus mangrovibacter</name>
    <dbReference type="NCBI Taxonomy" id="3299024"/>
    <lineage>
        <taxon>Bacteria</taxon>
        <taxon>Bacillati</taxon>
        <taxon>Bacillota</taxon>
        <taxon>Bacilli</taxon>
        <taxon>Bacillales</taxon>
        <taxon>Bacillaceae</taxon>
        <taxon>Cytobacillus</taxon>
    </lineage>
</organism>
<feature type="transmembrane region" description="Helical" evidence="2">
    <location>
        <begin position="61"/>
        <end position="78"/>
    </location>
</feature>
<accession>A0ABW6JXL9</accession>
<feature type="transmembrane region" description="Helical" evidence="2">
    <location>
        <begin position="6"/>
        <end position="27"/>
    </location>
</feature>
<evidence type="ECO:0000313" key="4">
    <source>
        <dbReference type="Proteomes" id="UP001601058"/>
    </source>
</evidence>
<keyword evidence="2" id="KW-1133">Transmembrane helix</keyword>
<keyword evidence="2" id="KW-0472">Membrane</keyword>
<dbReference type="Pfam" id="PF03419">
    <property type="entry name" value="Peptidase_U4"/>
    <property type="match status" value="1"/>
</dbReference>
<feature type="region of interest" description="Disordered" evidence="1">
    <location>
        <begin position="303"/>
        <end position="324"/>
    </location>
</feature>
<evidence type="ECO:0000256" key="1">
    <source>
        <dbReference type="SAM" id="MobiDB-lite"/>
    </source>
</evidence>
<dbReference type="NCBIfam" id="TIGR02854">
    <property type="entry name" value="spore_II_GA"/>
    <property type="match status" value="1"/>
</dbReference>
<dbReference type="RefSeq" id="WP_389215045.1">
    <property type="nucleotide sequence ID" value="NZ_JBIACJ010000001.1"/>
</dbReference>
<dbReference type="EMBL" id="JBIACJ010000001">
    <property type="protein sequence ID" value="MFE8695267.1"/>
    <property type="molecule type" value="Genomic_DNA"/>
</dbReference>
<keyword evidence="2" id="KW-0812">Transmembrane</keyword>
<reference evidence="3 4" key="1">
    <citation type="submission" date="2024-08" db="EMBL/GenBank/DDBJ databases">
        <title>Two novel Cytobacillus novel species.</title>
        <authorList>
            <person name="Liu G."/>
        </authorList>
    </citation>
    <scope>NUCLEOTIDE SEQUENCE [LARGE SCALE GENOMIC DNA]</scope>
    <source>
        <strain evidence="3 4">FJAT-53684</strain>
    </source>
</reference>
<feature type="transmembrane region" description="Helical" evidence="2">
    <location>
        <begin position="130"/>
        <end position="147"/>
    </location>
</feature>
<comment type="caution">
    <text evidence="3">The sequence shown here is derived from an EMBL/GenBank/DDBJ whole genome shotgun (WGS) entry which is preliminary data.</text>
</comment>
<keyword evidence="4" id="KW-1185">Reference proteome</keyword>
<name>A0ABW6JXL9_9BACI</name>
<dbReference type="Proteomes" id="UP001601058">
    <property type="component" value="Unassembled WGS sequence"/>
</dbReference>
<dbReference type="InterPro" id="IPR005081">
    <property type="entry name" value="SpoIIGA"/>
</dbReference>
<dbReference type="PIRSF" id="PIRSF018571">
    <property type="entry name" value="SpoIIGA"/>
    <property type="match status" value="1"/>
</dbReference>
<evidence type="ECO:0000256" key="2">
    <source>
        <dbReference type="SAM" id="Phobius"/>
    </source>
</evidence>
<proteinExistence type="predicted"/>
<gene>
    <name evidence="3" type="primary">spoIIGA</name>
    <name evidence="3" type="ORF">ACFYKT_02720</name>
</gene>